<name>A0A3M7P7T1_BRAPC</name>
<reference evidence="1 2" key="1">
    <citation type="journal article" date="2018" name="Sci. Rep.">
        <title>Genomic signatures of local adaptation to the degree of environmental predictability in rotifers.</title>
        <authorList>
            <person name="Franch-Gras L."/>
            <person name="Hahn C."/>
            <person name="Garcia-Roger E.M."/>
            <person name="Carmona M.J."/>
            <person name="Serra M."/>
            <person name="Gomez A."/>
        </authorList>
    </citation>
    <scope>NUCLEOTIDE SEQUENCE [LARGE SCALE GENOMIC DNA]</scope>
    <source>
        <strain evidence="1">HYR1</strain>
    </source>
</reference>
<dbReference type="AlphaFoldDB" id="A0A3M7P7T1"/>
<protein>
    <submittedName>
        <fullName evidence="1">Uncharacterized protein</fullName>
    </submittedName>
</protein>
<evidence type="ECO:0000313" key="1">
    <source>
        <dbReference type="EMBL" id="RMZ95073.1"/>
    </source>
</evidence>
<organism evidence="1 2">
    <name type="scientific">Brachionus plicatilis</name>
    <name type="common">Marine rotifer</name>
    <name type="synonym">Brachionus muelleri</name>
    <dbReference type="NCBI Taxonomy" id="10195"/>
    <lineage>
        <taxon>Eukaryota</taxon>
        <taxon>Metazoa</taxon>
        <taxon>Spiralia</taxon>
        <taxon>Gnathifera</taxon>
        <taxon>Rotifera</taxon>
        <taxon>Eurotatoria</taxon>
        <taxon>Monogononta</taxon>
        <taxon>Pseudotrocha</taxon>
        <taxon>Ploima</taxon>
        <taxon>Brachionidae</taxon>
        <taxon>Brachionus</taxon>
    </lineage>
</organism>
<feature type="non-terminal residue" evidence="1">
    <location>
        <position position="69"/>
    </location>
</feature>
<sequence length="69" mass="8113">MNFNPNNNFDNIMSILNLSLNFDHLIMIMNFKLPLITQKKIFLKKKLNTTQASNLYNIVMYGDFGREGR</sequence>
<dbReference type="EMBL" id="REGN01012615">
    <property type="protein sequence ID" value="RMZ95073.1"/>
    <property type="molecule type" value="Genomic_DNA"/>
</dbReference>
<keyword evidence="2" id="KW-1185">Reference proteome</keyword>
<dbReference type="Proteomes" id="UP000276133">
    <property type="component" value="Unassembled WGS sequence"/>
</dbReference>
<proteinExistence type="predicted"/>
<gene>
    <name evidence="1" type="ORF">BpHYR1_023248</name>
</gene>
<evidence type="ECO:0000313" key="2">
    <source>
        <dbReference type="Proteomes" id="UP000276133"/>
    </source>
</evidence>
<comment type="caution">
    <text evidence="1">The sequence shown here is derived from an EMBL/GenBank/DDBJ whole genome shotgun (WGS) entry which is preliminary data.</text>
</comment>
<accession>A0A3M7P7T1</accession>